<dbReference type="SUPFAM" id="SSF49265">
    <property type="entry name" value="Fibronectin type III"/>
    <property type="match status" value="1"/>
</dbReference>
<dbReference type="GO" id="GO:0016020">
    <property type="term" value="C:membrane"/>
    <property type="evidence" value="ECO:0007669"/>
    <property type="project" value="InterPro"/>
</dbReference>
<name>A0A0M3JAA6_ANISI</name>
<dbReference type="OrthoDB" id="114660at2759"/>
<accession>A0A0M3JAA6</accession>
<proteinExistence type="predicted"/>
<evidence type="ECO:0000313" key="4">
    <source>
        <dbReference type="WBParaSite" id="ASIM_0000452601-mRNA-1"/>
    </source>
</evidence>
<organism evidence="4">
    <name type="scientific">Anisakis simplex</name>
    <name type="common">Herring worm</name>
    <dbReference type="NCBI Taxonomy" id="6269"/>
    <lineage>
        <taxon>Eukaryota</taxon>
        <taxon>Metazoa</taxon>
        <taxon>Ecdysozoa</taxon>
        <taxon>Nematoda</taxon>
        <taxon>Chromadorea</taxon>
        <taxon>Rhabditida</taxon>
        <taxon>Spirurina</taxon>
        <taxon>Ascaridomorpha</taxon>
        <taxon>Ascaridoidea</taxon>
        <taxon>Anisakidae</taxon>
        <taxon>Anisakis</taxon>
        <taxon>Anisakis simplex complex</taxon>
    </lineage>
</organism>
<dbReference type="PROSITE" id="PS50060">
    <property type="entry name" value="MAM_2"/>
    <property type="match status" value="1"/>
</dbReference>
<reference evidence="2 3" key="2">
    <citation type="submission" date="2018-11" db="EMBL/GenBank/DDBJ databases">
        <authorList>
            <consortium name="Pathogen Informatics"/>
        </authorList>
    </citation>
    <scope>NUCLEOTIDE SEQUENCE [LARGE SCALE GENOMIC DNA]</scope>
</reference>
<evidence type="ECO:0000313" key="3">
    <source>
        <dbReference type="Proteomes" id="UP000267096"/>
    </source>
</evidence>
<dbReference type="AlphaFoldDB" id="A0A0M3JAA6"/>
<gene>
    <name evidence="2" type="ORF">ASIM_LOCUS4340</name>
</gene>
<dbReference type="WBParaSite" id="ASIM_0000452601-mRNA-1">
    <property type="protein sequence ID" value="ASIM_0000452601-mRNA-1"/>
    <property type="gene ID" value="ASIM_0000452601"/>
</dbReference>
<keyword evidence="3" id="KW-1185">Reference proteome</keyword>
<protein>
    <submittedName>
        <fullName evidence="4">MAM domain-containing protein</fullName>
    </submittedName>
</protein>
<evidence type="ECO:0000313" key="2">
    <source>
        <dbReference type="EMBL" id="VDK23634.1"/>
    </source>
</evidence>
<dbReference type="InterPro" id="IPR000998">
    <property type="entry name" value="MAM_dom"/>
</dbReference>
<dbReference type="Proteomes" id="UP000267096">
    <property type="component" value="Unassembled WGS sequence"/>
</dbReference>
<dbReference type="EMBL" id="UYRR01007466">
    <property type="protein sequence ID" value="VDK23634.1"/>
    <property type="molecule type" value="Genomic_DNA"/>
</dbReference>
<reference evidence="4" key="1">
    <citation type="submission" date="2017-02" db="UniProtKB">
        <authorList>
            <consortium name="WormBaseParasite"/>
        </authorList>
    </citation>
    <scope>IDENTIFICATION</scope>
</reference>
<dbReference type="InterPro" id="IPR013783">
    <property type="entry name" value="Ig-like_fold"/>
</dbReference>
<dbReference type="Gene3D" id="2.60.40.10">
    <property type="entry name" value="Immunoglobulins"/>
    <property type="match status" value="1"/>
</dbReference>
<evidence type="ECO:0000259" key="1">
    <source>
        <dbReference type="PROSITE" id="PS50060"/>
    </source>
</evidence>
<sequence>MKQYYSRILAFTCIISISHESFRYGIYQSERYERLTSQVRHAIISGLMPNTEYEIAVKLVMPNGAESAWSIHEVVRTLSKAPLLVWPEKFDERCHFEESSICGFVSDENAPLQWTRSQAASSAQM</sequence>
<dbReference type="CDD" id="cd00063">
    <property type="entry name" value="FN3"/>
    <property type="match status" value="1"/>
</dbReference>
<feature type="domain" description="MAM" evidence="1">
    <location>
        <begin position="92"/>
        <end position="125"/>
    </location>
</feature>
<dbReference type="InterPro" id="IPR036116">
    <property type="entry name" value="FN3_sf"/>
</dbReference>
<dbReference type="InterPro" id="IPR003961">
    <property type="entry name" value="FN3_dom"/>
</dbReference>